<dbReference type="GO" id="GO:0006955">
    <property type="term" value="P:immune response"/>
    <property type="evidence" value="ECO:0007669"/>
    <property type="project" value="InterPro"/>
</dbReference>
<dbReference type="CTD" id="6398"/>
<dbReference type="GO" id="GO:0016020">
    <property type="term" value="C:membrane"/>
    <property type="evidence" value="ECO:0007669"/>
    <property type="project" value="TreeGrafter"/>
</dbReference>
<feature type="chain" id="PRO_5043713591" evidence="2">
    <location>
        <begin position="29"/>
        <end position="209"/>
    </location>
</feature>
<name>A0AAX6PXQ0_HETGA</name>
<dbReference type="Proteomes" id="UP000694906">
    <property type="component" value="Unplaced"/>
</dbReference>
<evidence type="ECO:0000256" key="1">
    <source>
        <dbReference type="SAM" id="Phobius"/>
    </source>
</evidence>
<feature type="transmembrane region" description="Helical" evidence="1">
    <location>
        <begin position="172"/>
        <end position="192"/>
    </location>
</feature>
<organism evidence="3 4">
    <name type="scientific">Heterocephalus glaber</name>
    <name type="common">Naked mole rat</name>
    <dbReference type="NCBI Taxonomy" id="10181"/>
    <lineage>
        <taxon>Eukaryota</taxon>
        <taxon>Metazoa</taxon>
        <taxon>Chordata</taxon>
        <taxon>Craniata</taxon>
        <taxon>Vertebrata</taxon>
        <taxon>Euteleostomi</taxon>
        <taxon>Mammalia</taxon>
        <taxon>Eutheria</taxon>
        <taxon>Euarchontoglires</taxon>
        <taxon>Glires</taxon>
        <taxon>Rodentia</taxon>
        <taxon>Hystricomorpha</taxon>
        <taxon>Bathyergidae</taxon>
        <taxon>Heterocephalus</taxon>
    </lineage>
</organism>
<dbReference type="GeneID" id="101704413"/>
<keyword evidence="2" id="KW-0732">Signal</keyword>
<gene>
    <name evidence="4" type="primary">Sectm1</name>
</gene>
<keyword evidence="1" id="KW-1133">Transmembrane helix</keyword>
<protein>
    <submittedName>
        <fullName evidence="4">Secreted and transmembrane protein 1 isoform X1</fullName>
    </submittedName>
</protein>
<accession>A0AAX6PXQ0</accession>
<keyword evidence="1" id="KW-0472">Membrane</keyword>
<dbReference type="PANTHER" id="PTHR15123">
    <property type="entry name" value="SECRETED AND TRANSMEMBRANE PROTEIN 1"/>
    <property type="match status" value="1"/>
</dbReference>
<dbReference type="PANTHER" id="PTHR15123:SF5">
    <property type="entry name" value="SECRETED AND TRANSMEMBRANE PROTEIN 1"/>
    <property type="match status" value="1"/>
</dbReference>
<keyword evidence="1 4" id="KW-0812">Transmembrane</keyword>
<dbReference type="InterPro" id="IPR033231">
    <property type="entry name" value="SECTM1"/>
</dbReference>
<proteinExistence type="predicted"/>
<feature type="signal peptide" evidence="2">
    <location>
        <begin position="1"/>
        <end position="28"/>
    </location>
</feature>
<sequence>MRSGPSAPLRLFLRVLGAFLLLAPSLQAQHTRWDSPACTEGVVSVSRGGRAVMACNSSNAFTHIEIWLSAHGQPRLIFREDTPGSFSREGWQLWVRGGRAELVIQAAQGAHAGQYRWHLRGLQRYDRVTVLTVSEPQGPEEEPGPVLTVSPLSVSPLPPVVSPWIQKHRTPVGMAAAVLFLVLGIAGIIMLIQCRLRNSRRPLQVRSES</sequence>
<reference evidence="4" key="1">
    <citation type="submission" date="2025-08" db="UniProtKB">
        <authorList>
            <consortium name="RefSeq"/>
        </authorList>
    </citation>
    <scope>IDENTIFICATION</scope>
</reference>
<dbReference type="AlphaFoldDB" id="A0AAX6PXQ0"/>
<dbReference type="GO" id="GO:0005125">
    <property type="term" value="F:cytokine activity"/>
    <property type="evidence" value="ECO:0007669"/>
    <property type="project" value="InterPro"/>
</dbReference>
<dbReference type="RefSeq" id="XP_004861090.1">
    <property type="nucleotide sequence ID" value="XM_004861033.3"/>
</dbReference>
<dbReference type="KEGG" id="hgl:101704413"/>
<evidence type="ECO:0000313" key="3">
    <source>
        <dbReference type="Proteomes" id="UP000694906"/>
    </source>
</evidence>
<keyword evidence="3" id="KW-1185">Reference proteome</keyword>
<evidence type="ECO:0000256" key="2">
    <source>
        <dbReference type="SAM" id="SignalP"/>
    </source>
</evidence>
<evidence type="ECO:0000313" key="4">
    <source>
        <dbReference type="RefSeq" id="XP_004861090.1"/>
    </source>
</evidence>